<dbReference type="Gene3D" id="3.40.50.1000">
    <property type="entry name" value="HAD superfamily/HAD-like"/>
    <property type="match status" value="1"/>
</dbReference>
<protein>
    <recommendedName>
        <fullName evidence="3 9">5'-nucleotidase</fullName>
        <ecNumber evidence="3 9">3.1.3.5</ecNumber>
    </recommendedName>
</protein>
<organism evidence="10 12">
    <name type="scientific">Lingula anatina</name>
    <name type="common">Brachiopod</name>
    <name type="synonym">Lingula unguis</name>
    <dbReference type="NCBI Taxonomy" id="7574"/>
    <lineage>
        <taxon>Eukaryota</taxon>
        <taxon>Metazoa</taxon>
        <taxon>Spiralia</taxon>
        <taxon>Lophotrochozoa</taxon>
        <taxon>Brachiopoda</taxon>
        <taxon>Linguliformea</taxon>
        <taxon>Lingulata</taxon>
        <taxon>Lingulida</taxon>
        <taxon>Linguloidea</taxon>
        <taxon>Lingulidae</taxon>
        <taxon>Lingula</taxon>
    </lineage>
</organism>
<dbReference type="Proteomes" id="UP000085678">
    <property type="component" value="Unplaced"/>
</dbReference>
<evidence type="ECO:0000256" key="9">
    <source>
        <dbReference type="RuleBase" id="RU361276"/>
    </source>
</evidence>
<keyword evidence="8 9" id="KW-0546">Nucleotide metabolism</keyword>
<evidence type="ECO:0000256" key="6">
    <source>
        <dbReference type="ARBA" id="ARBA00022801"/>
    </source>
</evidence>
<dbReference type="GO" id="GO:0008253">
    <property type="term" value="F:5'-nucleotidase activity"/>
    <property type="evidence" value="ECO:0007669"/>
    <property type="project" value="UniProtKB-EC"/>
</dbReference>
<evidence type="ECO:0000313" key="12">
    <source>
        <dbReference type="RefSeq" id="XP_023932653.1"/>
    </source>
</evidence>
<dbReference type="NCBIfam" id="TIGR01544">
    <property type="entry name" value="HAD-SF-IE"/>
    <property type="match status" value="1"/>
</dbReference>
<dbReference type="KEGG" id="lak:106178587"/>
<evidence type="ECO:0000256" key="1">
    <source>
        <dbReference type="ARBA" id="ARBA00000815"/>
    </source>
</evidence>
<evidence type="ECO:0000256" key="5">
    <source>
        <dbReference type="ARBA" id="ARBA00022741"/>
    </source>
</evidence>
<evidence type="ECO:0000313" key="10">
    <source>
        <dbReference type="Proteomes" id="UP000085678"/>
    </source>
</evidence>
<keyword evidence="7" id="KW-0460">Magnesium</keyword>
<evidence type="ECO:0000256" key="3">
    <source>
        <dbReference type="ARBA" id="ARBA00012643"/>
    </source>
</evidence>
<keyword evidence="6 9" id="KW-0378">Hydrolase</keyword>
<dbReference type="GO" id="GO:0000166">
    <property type="term" value="F:nucleotide binding"/>
    <property type="evidence" value="ECO:0007669"/>
    <property type="project" value="UniProtKB-KW"/>
</dbReference>
<dbReference type="OrthoDB" id="10014216at2759"/>
<evidence type="ECO:0000313" key="11">
    <source>
        <dbReference type="RefSeq" id="XP_023932652.1"/>
    </source>
</evidence>
<dbReference type="GeneID" id="106178587"/>
<dbReference type="InterPro" id="IPR036412">
    <property type="entry name" value="HAD-like_sf"/>
</dbReference>
<dbReference type="RefSeq" id="XP_023932652.1">
    <property type="nucleotide sequence ID" value="XM_024076884.1"/>
</dbReference>
<dbReference type="AlphaFoldDB" id="A0A1S3K4V3"/>
<evidence type="ECO:0000256" key="7">
    <source>
        <dbReference type="ARBA" id="ARBA00022842"/>
    </source>
</evidence>
<dbReference type="RefSeq" id="XP_023932653.1">
    <property type="nucleotide sequence ID" value="XM_024076885.1"/>
</dbReference>
<comment type="similarity">
    <text evidence="2 9">Belongs to the pyrimidine 5'-nucleotidase family.</text>
</comment>
<dbReference type="SUPFAM" id="SSF56784">
    <property type="entry name" value="HAD-like"/>
    <property type="match status" value="1"/>
</dbReference>
<evidence type="ECO:0000256" key="2">
    <source>
        <dbReference type="ARBA" id="ARBA00008389"/>
    </source>
</evidence>
<accession>A0A1S3K4V3</accession>
<dbReference type="FunFam" id="1.10.150.340:FF:000001">
    <property type="entry name" value="Cytosolic 5-nucleotidase 3-like"/>
    <property type="match status" value="1"/>
</dbReference>
<dbReference type="PANTHER" id="PTHR13045:SF0">
    <property type="entry name" value="7-METHYLGUANOSINE PHOSPHATE-SPECIFIC 5'-NUCLEOTIDASE"/>
    <property type="match status" value="1"/>
</dbReference>
<gene>
    <name evidence="11 12" type="primary">LOC106178587</name>
</gene>
<dbReference type="GO" id="GO:0000287">
    <property type="term" value="F:magnesium ion binding"/>
    <property type="evidence" value="ECO:0007669"/>
    <property type="project" value="InterPro"/>
</dbReference>
<dbReference type="Gene3D" id="1.10.150.340">
    <property type="entry name" value="Pyrimidine 5'-nucleotidase (UMPH-1), N-terminal domain"/>
    <property type="match status" value="1"/>
</dbReference>
<comment type="subcellular location">
    <subcellularLocation>
        <location evidence="9">Cytoplasm</location>
    </subcellularLocation>
</comment>
<dbReference type="GO" id="GO:0005737">
    <property type="term" value="C:cytoplasm"/>
    <property type="evidence" value="ECO:0007669"/>
    <property type="project" value="UniProtKB-SubCell"/>
</dbReference>
<keyword evidence="5 9" id="KW-0547">Nucleotide-binding</keyword>
<sequence>MDEQLKILQSIGVLQKPNIRIRDPARTEKVLQKLIQDGKQKLQVVADFDFTLTKFSHQGEMCPCTFATLEQSGLLPDFYNEEAFQLYKYYYPIETSHEMTTEEKIPHMQQWWTKAQALLVRCNFKKDLIPKMIKRSKLRLRDGCSTLFKILHKNDIPLLIFSAGIGDVILELIREKDVLYDNMKVVSNFINFNEQDLCQGFKGNMIHVFNKNENAIHGSDYFENLSHRSNIVLMGDSLGDLHMADGASDTSSGQEPCKLTIGFLNTNVEERIDQYQAQYDIVVISDETMDVCNAILQKIL</sequence>
<dbReference type="SFLD" id="SFLDS00003">
    <property type="entry name" value="Haloacid_Dehalogenase"/>
    <property type="match status" value="1"/>
</dbReference>
<dbReference type="PANTHER" id="PTHR13045">
    <property type="entry name" value="5'-NUCLEOTIDASE"/>
    <property type="match status" value="1"/>
</dbReference>
<evidence type="ECO:0000256" key="8">
    <source>
        <dbReference type="ARBA" id="ARBA00023080"/>
    </source>
</evidence>
<dbReference type="Pfam" id="PF05822">
    <property type="entry name" value="UMPH-1"/>
    <property type="match status" value="1"/>
</dbReference>
<dbReference type="FunFam" id="3.40.50.1000:FF:000032">
    <property type="entry name" value="Cytosolic 5-nucleotidase 3-like"/>
    <property type="match status" value="1"/>
</dbReference>
<keyword evidence="9" id="KW-0963">Cytoplasm</keyword>
<proteinExistence type="inferred from homology"/>
<keyword evidence="4" id="KW-0479">Metal-binding</keyword>
<dbReference type="STRING" id="7574.A0A1S3K4V3"/>
<keyword evidence="10" id="KW-1185">Reference proteome</keyword>
<dbReference type="SFLD" id="SFLDG01128">
    <property type="entry name" value="C1.4:_5'-Nucleotidase_Like"/>
    <property type="match status" value="1"/>
</dbReference>
<comment type="catalytic activity">
    <reaction evidence="1 9">
        <text>a ribonucleoside 5'-phosphate + H2O = a ribonucleoside + phosphate</text>
        <dbReference type="Rhea" id="RHEA:12484"/>
        <dbReference type="ChEBI" id="CHEBI:15377"/>
        <dbReference type="ChEBI" id="CHEBI:18254"/>
        <dbReference type="ChEBI" id="CHEBI:43474"/>
        <dbReference type="ChEBI" id="CHEBI:58043"/>
        <dbReference type="EC" id="3.1.3.5"/>
    </reaction>
</comment>
<reference evidence="11 12" key="1">
    <citation type="submission" date="2025-04" db="UniProtKB">
        <authorList>
            <consortium name="RefSeq"/>
        </authorList>
    </citation>
    <scope>IDENTIFICATION</scope>
    <source>
        <tissue evidence="11 12">Gonads</tissue>
    </source>
</reference>
<name>A0A1S3K4V3_LINAN</name>
<dbReference type="GO" id="GO:0009117">
    <property type="term" value="P:nucleotide metabolic process"/>
    <property type="evidence" value="ECO:0007669"/>
    <property type="project" value="UniProtKB-KW"/>
</dbReference>
<evidence type="ECO:0000256" key="4">
    <source>
        <dbReference type="ARBA" id="ARBA00022723"/>
    </source>
</evidence>
<dbReference type="InterPro" id="IPR006434">
    <property type="entry name" value="Pyrimidine_nucleotidase_eu"/>
</dbReference>
<dbReference type="EC" id="3.1.3.5" evidence="3 9"/>
<dbReference type="InterPro" id="IPR023214">
    <property type="entry name" value="HAD_sf"/>
</dbReference>